<comment type="caution">
    <text evidence="4">The sequence shown here is derived from an EMBL/GenBank/DDBJ whole genome shotgun (WGS) entry which is preliminary data.</text>
</comment>
<name>A0AAE3LN21_9FIRM</name>
<keyword evidence="5" id="KW-1185">Reference proteome</keyword>
<dbReference type="RefSeq" id="WP_267301463.1">
    <property type="nucleotide sequence ID" value="NZ_JAOQJZ010000010.1"/>
</dbReference>
<dbReference type="PANTHER" id="PTHR36120:SF1">
    <property type="entry name" value="L-FUCOSE ISOMERASE C-TERMINAL DOMAIN-CONTAINING PROTEIN"/>
    <property type="match status" value="1"/>
</dbReference>
<protein>
    <submittedName>
        <fullName evidence="4">L-fucose/L-arabinose isomerase family protein</fullName>
    </submittedName>
</protein>
<reference evidence="4 5" key="1">
    <citation type="journal article" date="2021" name="ISME Commun">
        <title>Automated analysis of genomic sequences facilitates high-throughput and comprehensive description of bacteria.</title>
        <authorList>
            <person name="Hitch T.C.A."/>
        </authorList>
    </citation>
    <scope>NUCLEOTIDE SEQUENCE [LARGE SCALE GENOMIC DNA]</scope>
    <source>
        <strain evidence="4 5">Sanger_31</strain>
    </source>
</reference>
<keyword evidence="1 4" id="KW-0413">Isomerase</keyword>
<evidence type="ECO:0000256" key="2">
    <source>
        <dbReference type="ARBA" id="ARBA00023277"/>
    </source>
</evidence>
<feature type="domain" description="L-fucose isomerase C-terminal" evidence="3">
    <location>
        <begin position="349"/>
        <end position="475"/>
    </location>
</feature>
<dbReference type="AlphaFoldDB" id="A0AAE3LN21"/>
<dbReference type="GO" id="GO:0005737">
    <property type="term" value="C:cytoplasm"/>
    <property type="evidence" value="ECO:0007669"/>
    <property type="project" value="InterPro"/>
</dbReference>
<dbReference type="PANTHER" id="PTHR36120">
    <property type="entry name" value="FUCOSE ISOMERASE"/>
    <property type="match status" value="1"/>
</dbReference>
<dbReference type="SUPFAM" id="SSF53743">
    <property type="entry name" value="FucI/AraA N-terminal and middle domains"/>
    <property type="match status" value="1"/>
</dbReference>
<accession>A0AAE3LN21</accession>
<evidence type="ECO:0000313" key="4">
    <source>
        <dbReference type="EMBL" id="MCU6706306.1"/>
    </source>
</evidence>
<dbReference type="InterPro" id="IPR009015">
    <property type="entry name" value="Fucose_isomerase_N/cen_sf"/>
</dbReference>
<organism evidence="4 5">
    <name type="scientific">Hominimerdicola aceti</name>
    <dbReference type="NCBI Taxonomy" id="2981726"/>
    <lineage>
        <taxon>Bacteria</taxon>
        <taxon>Bacillati</taxon>
        <taxon>Bacillota</taxon>
        <taxon>Clostridia</taxon>
        <taxon>Eubacteriales</taxon>
        <taxon>Oscillospiraceae</taxon>
        <taxon>Hominimerdicola</taxon>
    </lineage>
</organism>
<dbReference type="GO" id="GO:0006004">
    <property type="term" value="P:fucose metabolic process"/>
    <property type="evidence" value="ECO:0007669"/>
    <property type="project" value="InterPro"/>
</dbReference>
<gene>
    <name evidence="4" type="ORF">OCV57_10285</name>
</gene>
<dbReference type="GO" id="GO:0008736">
    <property type="term" value="F:L-fucose isomerase activity"/>
    <property type="evidence" value="ECO:0007669"/>
    <property type="project" value="InterPro"/>
</dbReference>
<proteinExistence type="predicted"/>
<evidence type="ECO:0000259" key="3">
    <source>
        <dbReference type="Pfam" id="PF02952"/>
    </source>
</evidence>
<dbReference type="InterPro" id="IPR015888">
    <property type="entry name" value="Fuc_isomerase_C"/>
</dbReference>
<sequence length="495" mass="54778">MKNIPEVKLGIVAVSRDCFPMSLSESRRIKVCQEYKKAYGDIYECPTVVENENDMLKALDEVNTAGCNALVVYLGNFGPESSETLLAKKFDGPVMFVAAAEEPCGDALIDNRGDAYCGMLNASYNLALRNIKAYIPEYPVGTPDECAKMISEFVPVARAILGLKELKIISFGPRPQDFLACNAPIRQLYNMGIEIEENSELDLFESFNAHAGDERISAVVADMEAELGKGNKMAGILPRLAQYELTLLDWAEAHKGSRKYVVFANKCWPAFQTQFGFVPCYVNSRLTKIGIPVACEVDIYGAVSEYIGVCVSQKPVTLLDINNTVPADIYNDDIAGKFPYTQKDTFMGFHCGNTASCLVKEPEMKFQRIMKRNLEPDSEPNISRGTLEGDIVDGNITFFRFQSTADAQLKGYIAEGEVLPVATRSFGSIGIFAINEMGRFYRHVLVQKNYPHHGAVAFGHYGKALHSVMTYLGMTDIGFNQPKGMLYPTENPFAD</sequence>
<keyword evidence="2" id="KW-0119">Carbohydrate metabolism</keyword>
<dbReference type="Proteomes" id="UP001208131">
    <property type="component" value="Unassembled WGS sequence"/>
</dbReference>
<dbReference type="Pfam" id="PF02952">
    <property type="entry name" value="Fucose_iso_C"/>
    <property type="match status" value="1"/>
</dbReference>
<evidence type="ECO:0000256" key="1">
    <source>
        <dbReference type="ARBA" id="ARBA00023235"/>
    </source>
</evidence>
<dbReference type="EMBL" id="JAOQJZ010000010">
    <property type="protein sequence ID" value="MCU6706306.1"/>
    <property type="molecule type" value="Genomic_DNA"/>
</dbReference>
<evidence type="ECO:0000313" key="5">
    <source>
        <dbReference type="Proteomes" id="UP001208131"/>
    </source>
</evidence>